<evidence type="ECO:0000259" key="3">
    <source>
        <dbReference type="PROSITE" id="PS50111"/>
    </source>
</evidence>
<keyword evidence="5" id="KW-1185">Reference proteome</keyword>
<reference evidence="4 5" key="1">
    <citation type="submission" date="2018-10" db="EMBL/GenBank/DDBJ databases">
        <title>Robbsia sp. DHC34, isolated from soil.</title>
        <authorList>
            <person name="Gao Z.-H."/>
            <person name="Qiu L.-H."/>
        </authorList>
    </citation>
    <scope>NUCLEOTIDE SEQUENCE [LARGE SCALE GENOMIC DNA]</scope>
    <source>
        <strain evidence="4 5">DHC34</strain>
    </source>
</reference>
<protein>
    <submittedName>
        <fullName evidence="4">Methyl-accepting chemotaxis protein</fullName>
    </submittedName>
</protein>
<proteinExistence type="predicted"/>
<dbReference type="PANTHER" id="PTHR32089:SF112">
    <property type="entry name" value="LYSOZYME-LIKE PROTEIN-RELATED"/>
    <property type="match status" value="1"/>
</dbReference>
<name>A0A494XPR4_9BURK</name>
<dbReference type="SUPFAM" id="SSF58104">
    <property type="entry name" value="Methyl-accepting chemotaxis protein (MCP) signaling domain"/>
    <property type="match status" value="1"/>
</dbReference>
<evidence type="ECO:0000256" key="2">
    <source>
        <dbReference type="PROSITE-ProRule" id="PRU00284"/>
    </source>
</evidence>
<gene>
    <name evidence="4" type="ORF">D7S86_17755</name>
</gene>
<feature type="domain" description="Methyl-accepting transducer" evidence="3">
    <location>
        <begin position="21"/>
        <end position="257"/>
    </location>
</feature>
<dbReference type="OrthoDB" id="2489132at2"/>
<dbReference type="SMART" id="SM00283">
    <property type="entry name" value="MA"/>
    <property type="match status" value="1"/>
</dbReference>
<dbReference type="InterPro" id="IPR004089">
    <property type="entry name" value="MCPsignal_dom"/>
</dbReference>
<accession>A0A494XPR4</accession>
<keyword evidence="1 2" id="KW-0807">Transducer</keyword>
<organism evidence="4 5">
    <name type="scientific">Pararobbsia silviterrae</name>
    <dbReference type="NCBI Taxonomy" id="1792498"/>
    <lineage>
        <taxon>Bacteria</taxon>
        <taxon>Pseudomonadati</taxon>
        <taxon>Pseudomonadota</taxon>
        <taxon>Betaproteobacteria</taxon>
        <taxon>Burkholderiales</taxon>
        <taxon>Burkholderiaceae</taxon>
        <taxon>Pararobbsia</taxon>
    </lineage>
</organism>
<dbReference type="Pfam" id="PF00015">
    <property type="entry name" value="MCPsignal"/>
    <property type="match status" value="1"/>
</dbReference>
<dbReference type="GO" id="GO:0016020">
    <property type="term" value="C:membrane"/>
    <property type="evidence" value="ECO:0007669"/>
    <property type="project" value="InterPro"/>
</dbReference>
<evidence type="ECO:0000313" key="5">
    <source>
        <dbReference type="Proteomes" id="UP000270342"/>
    </source>
</evidence>
<evidence type="ECO:0000256" key="1">
    <source>
        <dbReference type="ARBA" id="ARBA00023224"/>
    </source>
</evidence>
<dbReference type="EMBL" id="RBZU01000008">
    <property type="protein sequence ID" value="RKP51802.1"/>
    <property type="molecule type" value="Genomic_DNA"/>
</dbReference>
<dbReference type="AlphaFoldDB" id="A0A494XPR4"/>
<sequence>MLFGFLRGGRTPAIFGDIATQAGELGIEICDVSGHVDEVAMRVGRQTQVCETLRESAAQTMDGNRRIASAARAMRDVSMRAATGVQQSQQTLDASLADIHGLVEGVTVIEAQIASLRAALKHVSTVSEEISTIARQTHLLALNAAIEAARAGERGRSFAVVASEVKTLSAKTSEATSQIEQTLAQLARQTEQLISEGTVNTERAHRVREGTRTIGEIVHATGDAITQLNDEADQIATLTGDIEAQCTGLEAQVLDMASDVQDSSANFAQAKTRLGKLLSVSETLIELTAETGIETEDTRFVTAVEQNAAKIGKLFEAALERGDITLAELFDEQYQPLPGTNPPQHMTRFTAFTDRVLPAIQEPLLSFDPRVAFCAAIDRHGYLPTHNRKFSEPQRDDPVWNAANCRNRRIFNDRTGSAAGANTKRFLLQTYRRDMGGGEFVLMKDASAPITVNGRHWGGLRIGYRV</sequence>
<dbReference type="Gene3D" id="1.10.287.950">
    <property type="entry name" value="Methyl-accepting chemotaxis protein"/>
    <property type="match status" value="1"/>
</dbReference>
<dbReference type="PANTHER" id="PTHR32089">
    <property type="entry name" value="METHYL-ACCEPTING CHEMOTAXIS PROTEIN MCPB"/>
    <property type="match status" value="1"/>
</dbReference>
<dbReference type="Proteomes" id="UP000270342">
    <property type="component" value="Unassembled WGS sequence"/>
</dbReference>
<evidence type="ECO:0000313" key="4">
    <source>
        <dbReference type="EMBL" id="RKP51802.1"/>
    </source>
</evidence>
<dbReference type="PROSITE" id="PS50111">
    <property type="entry name" value="CHEMOTAXIS_TRANSDUC_2"/>
    <property type="match status" value="1"/>
</dbReference>
<comment type="caution">
    <text evidence="4">The sequence shown here is derived from an EMBL/GenBank/DDBJ whole genome shotgun (WGS) entry which is preliminary data.</text>
</comment>
<dbReference type="GO" id="GO:0007165">
    <property type="term" value="P:signal transduction"/>
    <property type="evidence" value="ECO:0007669"/>
    <property type="project" value="UniProtKB-KW"/>
</dbReference>
<dbReference type="RefSeq" id="WP_121088205.1">
    <property type="nucleotide sequence ID" value="NZ_RBZU01000008.1"/>
</dbReference>